<proteinExistence type="predicted"/>
<feature type="compositionally biased region" description="Acidic residues" evidence="1">
    <location>
        <begin position="111"/>
        <end position="122"/>
    </location>
</feature>
<dbReference type="PANTHER" id="PTHR37198">
    <property type="entry name" value="NUCLEOLIN"/>
    <property type="match status" value="1"/>
</dbReference>
<reference evidence="2 3" key="1">
    <citation type="journal article" date="2018" name="Nat. Genet.">
        <title>The Rosa genome provides new insights in the design of modern roses.</title>
        <authorList>
            <person name="Bendahmane M."/>
        </authorList>
    </citation>
    <scope>NUCLEOTIDE SEQUENCE [LARGE SCALE GENOMIC DNA]</scope>
    <source>
        <strain evidence="3">cv. Old Blush</strain>
    </source>
</reference>
<dbReference type="PANTHER" id="PTHR37198:SF1">
    <property type="entry name" value="NUCLEOLIN"/>
    <property type="match status" value="1"/>
</dbReference>
<dbReference type="Proteomes" id="UP000238479">
    <property type="component" value="Chromosome 3"/>
</dbReference>
<dbReference type="STRING" id="74649.A0A2P6R567"/>
<feature type="region of interest" description="Disordered" evidence="1">
    <location>
        <begin position="338"/>
        <end position="357"/>
    </location>
</feature>
<organism evidence="2 3">
    <name type="scientific">Rosa chinensis</name>
    <name type="common">China rose</name>
    <dbReference type="NCBI Taxonomy" id="74649"/>
    <lineage>
        <taxon>Eukaryota</taxon>
        <taxon>Viridiplantae</taxon>
        <taxon>Streptophyta</taxon>
        <taxon>Embryophyta</taxon>
        <taxon>Tracheophyta</taxon>
        <taxon>Spermatophyta</taxon>
        <taxon>Magnoliopsida</taxon>
        <taxon>eudicotyledons</taxon>
        <taxon>Gunneridae</taxon>
        <taxon>Pentapetalae</taxon>
        <taxon>rosids</taxon>
        <taxon>fabids</taxon>
        <taxon>Rosales</taxon>
        <taxon>Rosaceae</taxon>
        <taxon>Rosoideae</taxon>
        <taxon>Rosoideae incertae sedis</taxon>
        <taxon>Rosa</taxon>
    </lineage>
</organism>
<feature type="region of interest" description="Disordered" evidence="1">
    <location>
        <begin position="98"/>
        <end position="123"/>
    </location>
</feature>
<dbReference type="AlphaFoldDB" id="A0A2P6R567"/>
<gene>
    <name evidence="2" type="ORF">RchiOBHm_Chr3g0448301</name>
</gene>
<sequence length="502" mass="55029">MGDPSGKCEIEEDTYCFDESSPQVDNNTGKASWLLNKGWGIGKKLLVTGAVISSAPFVLPPLVVTSAIAFACWVPSGVVLASYACSEKIMSKLLPYNSSSSSTTGGVLMSDNEDEEEFEDAEEGVRVDVGENLDVEEKPMLDGINGVIMEGSRYEYNEDVLLDENAISDGVDVLVFNVNEGEEFGVTPIEVIMTSVVPEGSEGQKKVSAFLEEGEMVKETRGLLEKIRDEGNADDGMEMDNQDVDGTAGSRRDSMYVLLGNNIVSDEVDVFVSNVIFEGEEEILIEEIEEKEIVNDFMEDEEVMKETKGLLENIRDAAGSADNAVAMAELYAGEIERGEEETDEITRSHSEETESTVDNRVTDADVGLEKPTHTMEAGLPKEGEKIEEKKHVTGHLGGEGADFAELPILSRVDESTDAKISSRKSDIHSNGVLNKEDKIWKQIDAIRSIVGYKVTPHASYMEELKALYMFTGVEPPTLFNDPPDLEQVDNKLRFLMSIIGLK</sequence>
<dbReference type="Gramene" id="PRQ41574">
    <property type="protein sequence ID" value="PRQ41574"/>
    <property type="gene ID" value="RchiOBHm_Chr3g0448301"/>
</dbReference>
<dbReference type="OrthoDB" id="1933309at2759"/>
<evidence type="ECO:0000313" key="3">
    <source>
        <dbReference type="Proteomes" id="UP000238479"/>
    </source>
</evidence>
<accession>A0A2P6R567</accession>
<dbReference type="EMBL" id="PDCK01000041">
    <property type="protein sequence ID" value="PRQ41574.1"/>
    <property type="molecule type" value="Genomic_DNA"/>
</dbReference>
<dbReference type="OMA" id="NIRWIVN"/>
<keyword evidence="3" id="KW-1185">Reference proteome</keyword>
<evidence type="ECO:0000256" key="1">
    <source>
        <dbReference type="SAM" id="MobiDB-lite"/>
    </source>
</evidence>
<name>A0A2P6R567_ROSCH</name>
<comment type="caution">
    <text evidence="2">The sequence shown here is derived from an EMBL/GenBank/DDBJ whole genome shotgun (WGS) entry which is preliminary data.</text>
</comment>
<evidence type="ECO:0000313" key="2">
    <source>
        <dbReference type="EMBL" id="PRQ41574.1"/>
    </source>
</evidence>
<protein>
    <submittedName>
        <fullName evidence="2">Uncharacterized protein</fullName>
    </submittedName>
</protein>